<protein>
    <recommendedName>
        <fullName evidence="9">Potassium-transporting ATPase potassium-binding subunit</fullName>
    </recommendedName>
    <alternativeName>
        <fullName evidence="9">ATP phosphohydrolase [potassium-transporting] A chain</fullName>
    </alternativeName>
    <alternativeName>
        <fullName evidence="9">Potassium-binding and translocating subunit A</fullName>
    </alternativeName>
    <alternativeName>
        <fullName evidence="9">Potassium-translocating ATPase A chain</fullName>
    </alternativeName>
</protein>
<name>A0A1I0KEX2_9BACT</name>
<evidence type="ECO:0000313" key="10">
    <source>
        <dbReference type="EMBL" id="SEU22086.1"/>
    </source>
</evidence>
<feature type="transmembrane region" description="Helical" evidence="9">
    <location>
        <begin position="62"/>
        <end position="83"/>
    </location>
</feature>
<comment type="function">
    <text evidence="9">Part of the high-affinity ATP-driven potassium transport (or Kdp) system, which catalyzes the hydrolysis of ATP coupled with the electrogenic transport of potassium into the cytoplasm. This subunit binds the extracellular potassium ions and delivers the ions to the membrane domain of KdpB through an intramembrane tunnel.</text>
</comment>
<dbReference type="Proteomes" id="UP000199181">
    <property type="component" value="Unassembled WGS sequence"/>
</dbReference>
<evidence type="ECO:0000256" key="9">
    <source>
        <dbReference type="HAMAP-Rule" id="MF_00275"/>
    </source>
</evidence>
<dbReference type="RefSeq" id="WP_093522960.1">
    <property type="nucleotide sequence ID" value="NZ_FOIJ01000010.1"/>
</dbReference>
<accession>A0A1I0KEX2</accession>
<evidence type="ECO:0000256" key="5">
    <source>
        <dbReference type="ARBA" id="ARBA00022958"/>
    </source>
</evidence>
<keyword evidence="6 9" id="KW-1133">Transmembrane helix</keyword>
<keyword evidence="11" id="KW-1185">Reference proteome</keyword>
<dbReference type="GO" id="GO:0008556">
    <property type="term" value="F:P-type potassium transmembrane transporter activity"/>
    <property type="evidence" value="ECO:0007669"/>
    <property type="project" value="InterPro"/>
</dbReference>
<evidence type="ECO:0000313" key="11">
    <source>
        <dbReference type="Proteomes" id="UP000199181"/>
    </source>
</evidence>
<feature type="transmembrane region" description="Helical" evidence="9">
    <location>
        <begin position="424"/>
        <end position="445"/>
    </location>
</feature>
<dbReference type="PANTHER" id="PTHR30607:SF2">
    <property type="entry name" value="POTASSIUM-TRANSPORTING ATPASE POTASSIUM-BINDING SUBUNIT"/>
    <property type="match status" value="1"/>
</dbReference>
<evidence type="ECO:0000256" key="1">
    <source>
        <dbReference type="ARBA" id="ARBA00022448"/>
    </source>
</evidence>
<dbReference type="PIRSF" id="PIRSF001294">
    <property type="entry name" value="K_ATPaseA"/>
    <property type="match status" value="1"/>
</dbReference>
<proteinExistence type="inferred from homology"/>
<comment type="subunit">
    <text evidence="9">The system is composed of three essential subunits: KdpA, KdpB and KdpC.</text>
</comment>
<evidence type="ECO:0000256" key="3">
    <source>
        <dbReference type="ARBA" id="ARBA00022538"/>
    </source>
</evidence>
<feature type="transmembrane region" description="Helical" evidence="9">
    <location>
        <begin position="289"/>
        <end position="308"/>
    </location>
</feature>
<reference evidence="11" key="1">
    <citation type="submission" date="2016-10" db="EMBL/GenBank/DDBJ databases">
        <authorList>
            <person name="Varghese N."/>
            <person name="Submissions S."/>
        </authorList>
    </citation>
    <scope>NUCLEOTIDE SEQUENCE [LARGE SCALE GENOMIC DNA]</scope>
    <source>
        <strain evidence="11">DSM 16858</strain>
    </source>
</reference>
<evidence type="ECO:0000256" key="6">
    <source>
        <dbReference type="ARBA" id="ARBA00022989"/>
    </source>
</evidence>
<feature type="transmembrane region" description="Helical" evidence="9">
    <location>
        <begin position="141"/>
        <end position="159"/>
    </location>
</feature>
<keyword evidence="3 9" id="KW-0633">Potassium transport</keyword>
<gene>
    <name evidence="9" type="primary">kdpA</name>
    <name evidence="10" type="ORF">SAMN05443639_11089</name>
</gene>
<dbReference type="EMBL" id="FOIJ01000010">
    <property type="protein sequence ID" value="SEU22086.1"/>
    <property type="molecule type" value="Genomic_DNA"/>
</dbReference>
<evidence type="ECO:0000256" key="4">
    <source>
        <dbReference type="ARBA" id="ARBA00022692"/>
    </source>
</evidence>
<keyword evidence="4 9" id="KW-0812">Transmembrane</keyword>
<dbReference type="GO" id="GO:0005886">
    <property type="term" value="C:plasma membrane"/>
    <property type="evidence" value="ECO:0007669"/>
    <property type="project" value="UniProtKB-SubCell"/>
</dbReference>
<feature type="transmembrane region" description="Helical" evidence="9">
    <location>
        <begin position="378"/>
        <end position="403"/>
    </location>
</feature>
<comment type="subcellular location">
    <subcellularLocation>
        <location evidence="9">Cell membrane</location>
        <topology evidence="9">Multi-pass membrane protein</topology>
    </subcellularLocation>
</comment>
<keyword evidence="2 9" id="KW-1003">Cell membrane</keyword>
<dbReference type="Pfam" id="PF03814">
    <property type="entry name" value="KdpA"/>
    <property type="match status" value="1"/>
</dbReference>
<comment type="similarity">
    <text evidence="9">Belongs to the KdpA family.</text>
</comment>
<dbReference type="PANTHER" id="PTHR30607">
    <property type="entry name" value="POTASSIUM-TRANSPORTING ATPASE A CHAIN"/>
    <property type="match status" value="1"/>
</dbReference>
<dbReference type="InterPro" id="IPR004623">
    <property type="entry name" value="KdpA"/>
</dbReference>
<keyword evidence="1 9" id="KW-0813">Transport</keyword>
<evidence type="ECO:0000256" key="8">
    <source>
        <dbReference type="ARBA" id="ARBA00023136"/>
    </source>
</evidence>
<evidence type="ECO:0000256" key="7">
    <source>
        <dbReference type="ARBA" id="ARBA00023065"/>
    </source>
</evidence>
<keyword evidence="5 9" id="KW-0630">Potassium</keyword>
<feature type="transmembrane region" description="Helical" evidence="9">
    <location>
        <begin position="532"/>
        <end position="554"/>
    </location>
</feature>
<feature type="transmembrane region" description="Helical" evidence="9">
    <location>
        <begin position="487"/>
        <end position="511"/>
    </location>
</feature>
<dbReference type="AlphaFoldDB" id="A0A1I0KEX2"/>
<organism evidence="10 11">
    <name type="scientific">Stigmatella erecta</name>
    <dbReference type="NCBI Taxonomy" id="83460"/>
    <lineage>
        <taxon>Bacteria</taxon>
        <taxon>Pseudomonadati</taxon>
        <taxon>Myxococcota</taxon>
        <taxon>Myxococcia</taxon>
        <taxon>Myxococcales</taxon>
        <taxon>Cystobacterineae</taxon>
        <taxon>Archangiaceae</taxon>
        <taxon>Stigmatella</taxon>
    </lineage>
</organism>
<dbReference type="HAMAP" id="MF_00275">
    <property type="entry name" value="KdpA"/>
    <property type="match status" value="1"/>
</dbReference>
<evidence type="ECO:0000256" key="2">
    <source>
        <dbReference type="ARBA" id="ARBA00022475"/>
    </source>
</evidence>
<sequence>MTFVGWLQILVFFGLVLAVTKPLGGYLFRVFEGRPPLPRVLGPVERAVYRLGGVDPQREHTWGQYTGALLAFSLFSLFLLYMLQRLQHVLPLNPQRLPAVEPALAFNTAASFTANTNWQAYAGESTMSHFSQMVGLTWQNFVSAAAGLGVALALARGFTRRPGPEGQKTLGNFWVDLVRGVLYVLLPLCGVYALFLVSQGVLQNLSAARELTTLEGVKQTLAMGPVASQEAIKMLGTNGGGFFNANSAHPFENPTPLTNLVQMLSIFALPAALTSTYGRMAGDRRQGWALFVAMSVLFFVGVTAAYAAEAQGNTALGPAQVAQAGNLEGKEVRFGIAASTLFATVTTDASCGAVNAMHDSFTPLGGLVPLVNMQLGEVIFGGVGAGLYGILVMVVLAVFIAGLMVGRTPEYLGKKIEAREMKLAMLYVLLFPGVILGLSAVAVVIPQGTSSLNNAGPHGLSEILYAVTSGTANNGSAFAGLNANTPFWNLSLGLAMLAGRFLMIVPVLAIAGSMVGKKAVPVGPGTFPTHGALFTGLLVSVVLIVGALTFVPALSLSPIVEHFLAGAGKVF</sequence>
<dbReference type="NCBIfam" id="TIGR00680">
    <property type="entry name" value="kdpA"/>
    <property type="match status" value="1"/>
</dbReference>
<dbReference type="GO" id="GO:0030955">
    <property type="term" value="F:potassium ion binding"/>
    <property type="evidence" value="ECO:0007669"/>
    <property type="project" value="UniProtKB-UniRule"/>
</dbReference>
<keyword evidence="8 9" id="KW-0472">Membrane</keyword>
<keyword evidence="7 9" id="KW-0406">Ion transport</keyword>
<feature type="transmembrane region" description="Helical" evidence="9">
    <location>
        <begin position="180"/>
        <end position="202"/>
    </location>
</feature>
<comment type="caution">
    <text evidence="9">Lacks conserved residue(s) required for the propagation of feature annotation.</text>
</comment>